<dbReference type="InterPro" id="IPR008271">
    <property type="entry name" value="Ser/Thr_kinase_AS"/>
</dbReference>
<feature type="compositionally biased region" description="Low complexity" evidence="9">
    <location>
        <begin position="542"/>
        <end position="560"/>
    </location>
</feature>
<dbReference type="InterPro" id="IPR017441">
    <property type="entry name" value="Protein_kinase_ATP_BS"/>
</dbReference>
<dbReference type="InterPro" id="IPR044092">
    <property type="entry name" value="STKc_PRP4"/>
</dbReference>
<dbReference type="InterPro" id="IPR050494">
    <property type="entry name" value="Ser_Thr_dual-spec_kinase"/>
</dbReference>
<dbReference type="EC" id="2.7.11.1" evidence="1"/>
<dbReference type="FunFam" id="1.10.510.10:FF:000078">
    <property type="entry name" value="Serine/threonine-protein kinase PRP4 homolog"/>
    <property type="match status" value="1"/>
</dbReference>
<comment type="similarity">
    <text evidence="7">Belongs to the protein kinase superfamily. CMGC Ser/Thr protein kinase family.</text>
</comment>
<keyword evidence="2" id="KW-0723">Serine/threonine-protein kinase</keyword>
<comment type="caution">
    <text evidence="11">The sequence shown here is derived from an EMBL/GenBank/DDBJ whole genome shotgun (WGS) entry which is preliminary data.</text>
</comment>
<dbReference type="PANTHER" id="PTHR24058">
    <property type="entry name" value="DUAL SPECIFICITY PROTEIN KINASE"/>
    <property type="match status" value="1"/>
</dbReference>
<evidence type="ECO:0000256" key="7">
    <source>
        <dbReference type="ARBA" id="ARBA00023596"/>
    </source>
</evidence>
<feature type="region of interest" description="Disordered" evidence="9">
    <location>
        <begin position="953"/>
        <end position="972"/>
    </location>
</feature>
<feature type="compositionally biased region" description="Basic and acidic residues" evidence="9">
    <location>
        <begin position="347"/>
        <end position="386"/>
    </location>
</feature>
<feature type="compositionally biased region" description="Basic and acidic residues" evidence="9">
    <location>
        <begin position="200"/>
        <end position="339"/>
    </location>
</feature>
<dbReference type="SUPFAM" id="SSF56112">
    <property type="entry name" value="Protein kinase-like (PK-like)"/>
    <property type="match status" value="1"/>
</dbReference>
<evidence type="ECO:0000256" key="9">
    <source>
        <dbReference type="SAM" id="MobiDB-lite"/>
    </source>
</evidence>
<dbReference type="PROSITE" id="PS50011">
    <property type="entry name" value="PROTEIN_KINASE_DOM"/>
    <property type="match status" value="1"/>
</dbReference>
<name>A0AAV1IFV8_9CHLO</name>
<dbReference type="AlphaFoldDB" id="A0AAV1IFV8"/>
<keyword evidence="12" id="KW-1185">Reference proteome</keyword>
<evidence type="ECO:0000256" key="3">
    <source>
        <dbReference type="ARBA" id="ARBA00022679"/>
    </source>
</evidence>
<evidence type="ECO:0000313" key="12">
    <source>
        <dbReference type="Proteomes" id="UP001314263"/>
    </source>
</evidence>
<evidence type="ECO:0000256" key="1">
    <source>
        <dbReference type="ARBA" id="ARBA00012513"/>
    </source>
</evidence>
<sequence length="972" mass="108875">MVPALEEEGPLMLEEEAGEGNVRKEKKEKHKKDKKHKHKHKHKSGHKRHRDDEDAAEVENVHAAVKPHSAEPETRANGKATHDVADKGGSDCESGEIPTAEDDRGEALESTPAGTSAEASRTTGRSLEAAEQQSNGGSTRPQNADAETSAVHKRARIESENNGVSEAAPIHPDCRPVEEPSSKDDEQAGNGKTLSSVLNKLKDSENDKGKHRDRHEEDRRRDDRRAHASKERRPEGPRDRRRDRSADRCREPERREPERSEHSARDARGRPASYRDARDRPVRDQGRDVRDGDRGFRLQGRDADPRARRYNNDRDRGYRPPSRDRERERQLGRERERGRPHSQYSGRGREWERDRGRDDRRQREPEPRKTKEELEAEAKKEAELAKQMEAALEGDEDEEQRLIEERRRRRQQILAKHHQDKEFSERVAAPTASELQSNGFLDTPGRAPGDTPGRTQGITSGASPSILSGPGAASSRGVSPAPGSAAATPARMADDELPSPAPASQHEKPGSDLDDDEEDVTHIEQGEDLWQTRCDEEAMARGPGDAMAGGAEAGEGPLAADADDPAVADSDDEKKHKLEAQAARNHDALDIFADQIDDDMFGPGTTAPAGGGAVKKGLLDNYDDVEGYYNFQVGEIMDERYEVFDTLGKGVFSTVLRARDTAHKNALGKHPEVAVKVIRSNDVMYKAGQTEMVILRKLSGADPAGKRHCVRMLRSFEYRQHLCLVFENMDLNLRELTKKYGRGIGLNIRAVRPYAAQMFWALHHLRNCGVLHSDIKPDNILVSEDRTSVKLCDFGSAMFQGENEVTPYLVSRYYRSPEVILGLKYDTPMDMWSIGCVLYELYTGKILFPGRSNNEMLKLVMDVQGPFPKKMLRKGAFADRHFDLADPNCPFFHIEEDPVTRQPVRRVIANPMAKRKFPALLAGSEGDKRQVAQLADLLERMMHLDPDKRITPKEALRHPFIKDSASSASKRS</sequence>
<dbReference type="SMART" id="SM00220">
    <property type="entry name" value="S_TKc"/>
    <property type="match status" value="1"/>
</dbReference>
<evidence type="ECO:0000256" key="8">
    <source>
        <dbReference type="PROSITE-ProRule" id="PRU10141"/>
    </source>
</evidence>
<accession>A0AAV1IFV8</accession>
<dbReference type="Gene3D" id="3.30.200.20">
    <property type="entry name" value="Phosphorylase Kinase, domain 1"/>
    <property type="match status" value="1"/>
</dbReference>
<dbReference type="Gene3D" id="1.10.510.10">
    <property type="entry name" value="Transferase(Phosphotransferase) domain 1"/>
    <property type="match status" value="1"/>
</dbReference>
<dbReference type="GO" id="GO:0005524">
    <property type="term" value="F:ATP binding"/>
    <property type="evidence" value="ECO:0007669"/>
    <property type="project" value="UniProtKB-UniRule"/>
</dbReference>
<dbReference type="PROSITE" id="PS00108">
    <property type="entry name" value="PROTEIN_KINASE_ST"/>
    <property type="match status" value="1"/>
</dbReference>
<feature type="domain" description="Protein kinase" evidence="10">
    <location>
        <begin position="641"/>
        <end position="961"/>
    </location>
</feature>
<feature type="compositionally biased region" description="Acidic residues" evidence="9">
    <location>
        <begin position="561"/>
        <end position="571"/>
    </location>
</feature>
<keyword evidence="5" id="KW-0418">Kinase</keyword>
<dbReference type="PROSITE" id="PS00107">
    <property type="entry name" value="PROTEIN_KINASE_ATP"/>
    <property type="match status" value="1"/>
</dbReference>
<protein>
    <recommendedName>
        <fullName evidence="1">non-specific serine/threonine protein kinase</fullName>
        <ecNumber evidence="1">2.7.11.1</ecNumber>
    </recommendedName>
</protein>
<feature type="compositionally biased region" description="Basic residues" evidence="9">
    <location>
        <begin position="407"/>
        <end position="416"/>
    </location>
</feature>
<dbReference type="EMBL" id="CAUYUE010000012">
    <property type="protein sequence ID" value="CAK0785586.1"/>
    <property type="molecule type" value="Genomic_DNA"/>
</dbReference>
<dbReference type="InterPro" id="IPR000719">
    <property type="entry name" value="Prot_kinase_dom"/>
</dbReference>
<feature type="region of interest" description="Disordered" evidence="9">
    <location>
        <begin position="1"/>
        <end position="576"/>
    </location>
</feature>
<evidence type="ECO:0000313" key="11">
    <source>
        <dbReference type="EMBL" id="CAK0785586.1"/>
    </source>
</evidence>
<feature type="compositionally biased region" description="Polar residues" evidence="9">
    <location>
        <begin position="453"/>
        <end position="466"/>
    </location>
</feature>
<dbReference type="GO" id="GO:0045292">
    <property type="term" value="P:mRNA cis splicing, via spliceosome"/>
    <property type="evidence" value="ECO:0007669"/>
    <property type="project" value="InterPro"/>
</dbReference>
<keyword evidence="3" id="KW-0808">Transferase</keyword>
<dbReference type="GO" id="GO:0004674">
    <property type="term" value="F:protein serine/threonine kinase activity"/>
    <property type="evidence" value="ECO:0007669"/>
    <property type="project" value="UniProtKB-KW"/>
</dbReference>
<evidence type="ECO:0000256" key="2">
    <source>
        <dbReference type="ARBA" id="ARBA00022527"/>
    </source>
</evidence>
<feature type="compositionally biased region" description="Basic and acidic residues" evidence="9">
    <location>
        <begin position="68"/>
        <end position="90"/>
    </location>
</feature>
<feature type="binding site" evidence="8">
    <location>
        <position position="676"/>
    </location>
    <ligand>
        <name>ATP</name>
        <dbReference type="ChEBI" id="CHEBI:30616"/>
    </ligand>
</feature>
<feature type="compositionally biased region" description="Acidic residues" evidence="9">
    <location>
        <begin position="1"/>
        <end position="18"/>
    </location>
</feature>
<gene>
    <name evidence="11" type="ORF">CVIRNUC_008796</name>
</gene>
<feature type="compositionally biased region" description="Low complexity" evidence="9">
    <location>
        <begin position="468"/>
        <end position="490"/>
    </location>
</feature>
<dbReference type="InterPro" id="IPR011009">
    <property type="entry name" value="Kinase-like_dom_sf"/>
</dbReference>
<proteinExistence type="inferred from homology"/>
<dbReference type="Pfam" id="PF00069">
    <property type="entry name" value="Pkinase"/>
    <property type="match status" value="1"/>
</dbReference>
<dbReference type="Proteomes" id="UP001314263">
    <property type="component" value="Unassembled WGS sequence"/>
</dbReference>
<dbReference type="PANTHER" id="PTHR24058:SF103">
    <property type="entry name" value="SERINE_THREONINE-PROTEIN KINASE PRP4 HOMOLOG"/>
    <property type="match status" value="1"/>
</dbReference>
<organism evidence="11 12">
    <name type="scientific">Coccomyxa viridis</name>
    <dbReference type="NCBI Taxonomy" id="1274662"/>
    <lineage>
        <taxon>Eukaryota</taxon>
        <taxon>Viridiplantae</taxon>
        <taxon>Chlorophyta</taxon>
        <taxon>core chlorophytes</taxon>
        <taxon>Trebouxiophyceae</taxon>
        <taxon>Trebouxiophyceae incertae sedis</taxon>
        <taxon>Coccomyxaceae</taxon>
        <taxon>Coccomyxa</taxon>
    </lineage>
</organism>
<reference evidence="11 12" key="1">
    <citation type="submission" date="2023-10" db="EMBL/GenBank/DDBJ databases">
        <authorList>
            <person name="Maclean D."/>
            <person name="Macfadyen A."/>
        </authorList>
    </citation>
    <scope>NUCLEOTIDE SEQUENCE [LARGE SCALE GENOMIC DNA]</scope>
</reference>
<evidence type="ECO:0000256" key="5">
    <source>
        <dbReference type="ARBA" id="ARBA00022777"/>
    </source>
</evidence>
<feature type="compositionally biased region" description="Basic and acidic residues" evidence="9">
    <location>
        <begin position="172"/>
        <end position="186"/>
    </location>
</feature>
<dbReference type="CDD" id="cd14135">
    <property type="entry name" value="STKc_PRP4"/>
    <property type="match status" value="1"/>
</dbReference>
<feature type="compositionally biased region" description="Basic residues" evidence="9">
    <location>
        <begin position="24"/>
        <end position="49"/>
    </location>
</feature>
<keyword evidence="4 8" id="KW-0547">Nucleotide-binding</keyword>
<evidence type="ECO:0000256" key="6">
    <source>
        <dbReference type="ARBA" id="ARBA00022840"/>
    </source>
</evidence>
<evidence type="ECO:0000256" key="4">
    <source>
        <dbReference type="ARBA" id="ARBA00022741"/>
    </source>
</evidence>
<evidence type="ECO:0000259" key="10">
    <source>
        <dbReference type="PROSITE" id="PS50011"/>
    </source>
</evidence>
<keyword evidence="6 8" id="KW-0067">ATP-binding</keyword>
<feature type="compositionally biased region" description="Polar residues" evidence="9">
    <location>
        <begin position="112"/>
        <end position="146"/>
    </location>
</feature>